<feature type="compositionally biased region" description="Low complexity" evidence="5">
    <location>
        <begin position="7"/>
        <end position="25"/>
    </location>
</feature>
<evidence type="ECO:0000256" key="2">
    <source>
        <dbReference type="ARBA" id="ARBA00022692"/>
    </source>
</evidence>
<feature type="transmembrane region" description="Helical" evidence="6">
    <location>
        <begin position="138"/>
        <end position="159"/>
    </location>
</feature>
<sequence>SAKDGAGELAQGAQSAQGGAGQLATGAGQLREGAGRLVTGLHEATEGEGELASKLAAGAEEAADQTRNIPAKAEAMSDPVELDNDYYTSVRNYGTGFAPYFMALGLWVGSLVAGFVFKPLNGRLLLAGANPVTAAFANYLPMAAFALVQAALLMAAIQFGLQLQIGNVPAFWGMGFLTALVFAALMQLLLAAFGFPGRFLAIILLMLQLTTSAGTFPIQTTPAFFQAVNPYLPMTYVVEALRQIMTGLDYGVVGFDCLVLAGFGAAAFALTSIVAWRKRTVRMQDLHPVLKLG</sequence>
<dbReference type="InterPro" id="IPR023908">
    <property type="entry name" value="xxxLxxG_rpt"/>
</dbReference>
<evidence type="ECO:0000313" key="9">
    <source>
        <dbReference type="Proteomes" id="UP000462865"/>
    </source>
</evidence>
<reference evidence="8 9" key="1">
    <citation type="journal article" date="2019" name="Nat. Med.">
        <title>A library of human gut bacterial isolates paired with longitudinal multiomics data enables mechanistic microbiome research.</title>
        <authorList>
            <person name="Poyet M."/>
            <person name="Groussin M."/>
            <person name="Gibbons S.M."/>
            <person name="Avila-Pacheco J."/>
            <person name="Jiang X."/>
            <person name="Kearney S.M."/>
            <person name="Perrotta A.R."/>
            <person name="Berdy B."/>
            <person name="Zhao S."/>
            <person name="Lieberman T.D."/>
            <person name="Swanson P.K."/>
            <person name="Smith M."/>
            <person name="Roesemann S."/>
            <person name="Alexander J.E."/>
            <person name="Rich S.A."/>
            <person name="Livny J."/>
            <person name="Vlamakis H."/>
            <person name="Clish C."/>
            <person name="Bullock K."/>
            <person name="Deik A."/>
            <person name="Scott J."/>
            <person name="Pierce K.A."/>
            <person name="Xavier R.J."/>
            <person name="Alm E.J."/>
        </authorList>
    </citation>
    <scope>NUCLEOTIDE SEQUENCE [LARGE SCALE GENOMIC DNA]</scope>
    <source>
        <strain evidence="8 9">BIOML-A1</strain>
    </source>
</reference>
<feature type="transmembrane region" description="Helical" evidence="6">
    <location>
        <begin position="252"/>
        <end position="276"/>
    </location>
</feature>
<feature type="non-terminal residue" evidence="8">
    <location>
        <position position="1"/>
    </location>
</feature>
<dbReference type="AlphaFoldDB" id="A0A7K0I9N8"/>
<comment type="subcellular location">
    <subcellularLocation>
        <location evidence="1">Membrane</location>
        <topology evidence="1">Multi-pass membrane protein</topology>
    </subcellularLocation>
</comment>
<evidence type="ECO:0000256" key="1">
    <source>
        <dbReference type="ARBA" id="ARBA00004141"/>
    </source>
</evidence>
<dbReference type="Pfam" id="PF12698">
    <property type="entry name" value="ABC2_membrane_3"/>
    <property type="match status" value="1"/>
</dbReference>
<dbReference type="GO" id="GO:0016020">
    <property type="term" value="C:membrane"/>
    <property type="evidence" value="ECO:0007669"/>
    <property type="project" value="UniProtKB-SubCell"/>
</dbReference>
<keyword evidence="4 6" id="KW-0472">Membrane</keyword>
<dbReference type="InterPro" id="IPR013525">
    <property type="entry name" value="ABC2_TM"/>
</dbReference>
<dbReference type="NCBIfam" id="TIGR03062">
    <property type="entry name" value="pip_yhgE_Cterm"/>
    <property type="match status" value="1"/>
</dbReference>
<dbReference type="PANTHER" id="PTHR43077:SF5">
    <property type="entry name" value="PHAGE INFECTION PROTEIN"/>
    <property type="match status" value="1"/>
</dbReference>
<comment type="caution">
    <text evidence="8">The sequence shown here is derived from an EMBL/GenBank/DDBJ whole genome shotgun (WGS) entry which is preliminary data.</text>
</comment>
<evidence type="ECO:0000313" key="8">
    <source>
        <dbReference type="EMBL" id="MSA94793.1"/>
    </source>
</evidence>
<accession>A0A7K0I9N8</accession>
<dbReference type="GO" id="GO:0140359">
    <property type="term" value="F:ABC-type transporter activity"/>
    <property type="evidence" value="ECO:0007669"/>
    <property type="project" value="InterPro"/>
</dbReference>
<feature type="domain" description="ABC-2 type transporter transmembrane" evidence="7">
    <location>
        <begin position="65"/>
        <end position="272"/>
    </location>
</feature>
<feature type="transmembrane region" description="Helical" evidence="6">
    <location>
        <begin position="97"/>
        <end position="117"/>
    </location>
</feature>
<dbReference type="NCBIfam" id="TIGR03057">
    <property type="entry name" value="xxxLxxG_by_4"/>
    <property type="match status" value="1"/>
</dbReference>
<keyword evidence="3 6" id="KW-1133">Transmembrane helix</keyword>
<dbReference type="EMBL" id="WKZA01000023">
    <property type="protein sequence ID" value="MSA94793.1"/>
    <property type="molecule type" value="Genomic_DNA"/>
</dbReference>
<evidence type="ECO:0000256" key="3">
    <source>
        <dbReference type="ARBA" id="ARBA00022989"/>
    </source>
</evidence>
<feature type="transmembrane region" description="Helical" evidence="6">
    <location>
        <begin position="199"/>
        <end position="218"/>
    </location>
</feature>
<evidence type="ECO:0000259" key="7">
    <source>
        <dbReference type="Pfam" id="PF12698"/>
    </source>
</evidence>
<keyword evidence="2 6" id="KW-0812">Transmembrane</keyword>
<evidence type="ECO:0000256" key="4">
    <source>
        <dbReference type="ARBA" id="ARBA00023136"/>
    </source>
</evidence>
<dbReference type="Proteomes" id="UP000462865">
    <property type="component" value="Unassembled WGS sequence"/>
</dbReference>
<dbReference type="InterPro" id="IPR017501">
    <property type="entry name" value="Phage_infect_YhgE_C"/>
</dbReference>
<dbReference type="PANTHER" id="PTHR43077">
    <property type="entry name" value="TRANSPORT PERMEASE YVFS-RELATED"/>
    <property type="match status" value="1"/>
</dbReference>
<gene>
    <name evidence="8" type="ORF">GKG38_06910</name>
</gene>
<organism evidence="8 9">
    <name type="scientific">Gordonibacter urolithinfaciens</name>
    <dbReference type="NCBI Taxonomy" id="1335613"/>
    <lineage>
        <taxon>Bacteria</taxon>
        <taxon>Bacillati</taxon>
        <taxon>Actinomycetota</taxon>
        <taxon>Coriobacteriia</taxon>
        <taxon>Eggerthellales</taxon>
        <taxon>Eggerthellaceae</taxon>
        <taxon>Gordonibacter</taxon>
    </lineage>
</organism>
<name>A0A7K0I9N8_9ACTN</name>
<protein>
    <submittedName>
        <fullName evidence="8">YhgE/Pip domain-containing protein</fullName>
    </submittedName>
</protein>
<feature type="region of interest" description="Disordered" evidence="5">
    <location>
        <begin position="1"/>
        <end position="25"/>
    </location>
</feature>
<evidence type="ECO:0000256" key="5">
    <source>
        <dbReference type="SAM" id="MobiDB-lite"/>
    </source>
</evidence>
<dbReference type="RefSeq" id="WP_173011777.1">
    <property type="nucleotide sequence ID" value="NZ_WKZA01000023.1"/>
</dbReference>
<dbReference type="InterPro" id="IPR051328">
    <property type="entry name" value="T7SS_ABC-Transporter"/>
</dbReference>
<proteinExistence type="predicted"/>
<evidence type="ECO:0000256" key="6">
    <source>
        <dbReference type="SAM" id="Phobius"/>
    </source>
</evidence>
<feature type="transmembrane region" description="Helical" evidence="6">
    <location>
        <begin position="171"/>
        <end position="192"/>
    </location>
</feature>